<dbReference type="GO" id="GO:0005634">
    <property type="term" value="C:nucleus"/>
    <property type="evidence" value="ECO:0007669"/>
    <property type="project" value="TreeGrafter"/>
</dbReference>
<gene>
    <name evidence="3" type="ORF">Clacol_001329</name>
</gene>
<accession>A0AAV5A1F5</accession>
<comment type="similarity">
    <text evidence="1">Belongs to the RRN3 family.</text>
</comment>
<comment type="caution">
    <text evidence="3">The sequence shown here is derived from an EMBL/GenBank/DDBJ whole genome shotgun (WGS) entry which is preliminary data.</text>
</comment>
<keyword evidence="4" id="KW-1185">Reference proteome</keyword>
<dbReference type="GO" id="GO:0001181">
    <property type="term" value="F:RNA polymerase I general transcription initiation factor activity"/>
    <property type="evidence" value="ECO:0007669"/>
    <property type="project" value="InterPro"/>
</dbReference>
<feature type="compositionally biased region" description="Acidic residues" evidence="2">
    <location>
        <begin position="671"/>
        <end position="694"/>
    </location>
</feature>
<dbReference type="GO" id="GO:0001042">
    <property type="term" value="F:RNA polymerase I core binding"/>
    <property type="evidence" value="ECO:0007669"/>
    <property type="project" value="TreeGrafter"/>
</dbReference>
<dbReference type="Proteomes" id="UP001050691">
    <property type="component" value="Unassembled WGS sequence"/>
</dbReference>
<sequence length="740" mass="83272">MFHSNASSFNQRQPKAGPSALPLPRFQQDNTNPKPMAFGKRNPPQPELADLMDRKISTNSRIKKDEKYKKEMYLAYVNNALLQKTRGNNLPFDDLVKLFSSNQSQNPQTATTTSQLRLCLSALSHVVSQFERTHSALIEAIVNLPWAVMDSFFSKSYTSFIGMLVSARPQYLSLVLEKIAVGFTFRFGAQITDGFVSTDGTAPVTRRIVYERIHGLLEHLLSLIPTLPASLQPLLVRNFPHKRQEKVDQETYIRNLLRVTEYCPALTDRILAMIIDRIIQVDVEIQVELEDLEDTLENEEVFVLDPFDIVIGQEGSDSDSNNDSDGDAFSDISSEAGSVSDNERNVKAEQDVSYIRDMVTKLDSMMKLLFEYFERVNKRYDNIVEAPAVTKSIPAMGSHPVVPLTTPENYDSAHQSKKSLFIILLSIFDRTIIRTFKSRYTQFLVFWYSSLDPEFADMFQGMLVSKALLEEDQSIVTRAAAASYIASFVSRALFVDGPNARMVVGLMCDFLGHHLDECAVLGKDFDPKASYHTVFYTVAQAVFLIFCFRWRDFQIEEADPDELITEPVASKKWIPKLDVIPRVIKSELNPLKQFARVAHATNFVYCYTIISNNQRSDGHVVNAKSSDRSRPAASTLDAELGTFFPFDPYKLPLSNSYIESVYRDWASVAIDEDDEEDEEDVSDGGSNVEDELDDGTLNSTRRPVNIPGMEEADITGGLSNSFGGMSISPVRPPTFTSFAI</sequence>
<evidence type="ECO:0008006" key="5">
    <source>
        <dbReference type="Google" id="ProtNLM"/>
    </source>
</evidence>
<evidence type="ECO:0000313" key="3">
    <source>
        <dbReference type="EMBL" id="GJJ07129.1"/>
    </source>
</evidence>
<dbReference type="EMBL" id="BPWL01000002">
    <property type="protein sequence ID" value="GJJ07129.1"/>
    <property type="molecule type" value="Genomic_DNA"/>
</dbReference>
<evidence type="ECO:0000313" key="4">
    <source>
        <dbReference type="Proteomes" id="UP001050691"/>
    </source>
</evidence>
<evidence type="ECO:0000256" key="2">
    <source>
        <dbReference type="SAM" id="MobiDB-lite"/>
    </source>
</evidence>
<dbReference type="AlphaFoldDB" id="A0AAV5A1F5"/>
<name>A0AAV5A1F5_9AGAM</name>
<dbReference type="PANTHER" id="PTHR12790:SF0">
    <property type="entry name" value="RNA POLYMERASE I-SPECIFIC TRANSCRIPTION INITIATION FACTOR RRN3-RELATED"/>
    <property type="match status" value="1"/>
</dbReference>
<feature type="compositionally biased region" description="Polar residues" evidence="2">
    <location>
        <begin position="1"/>
        <end position="13"/>
    </location>
</feature>
<organism evidence="3 4">
    <name type="scientific">Clathrus columnatus</name>
    <dbReference type="NCBI Taxonomy" id="1419009"/>
    <lineage>
        <taxon>Eukaryota</taxon>
        <taxon>Fungi</taxon>
        <taxon>Dikarya</taxon>
        <taxon>Basidiomycota</taxon>
        <taxon>Agaricomycotina</taxon>
        <taxon>Agaricomycetes</taxon>
        <taxon>Phallomycetidae</taxon>
        <taxon>Phallales</taxon>
        <taxon>Clathraceae</taxon>
        <taxon>Clathrus</taxon>
    </lineage>
</organism>
<feature type="region of interest" description="Disordered" evidence="2">
    <location>
        <begin position="314"/>
        <end position="344"/>
    </location>
</feature>
<dbReference type="GO" id="GO:0006361">
    <property type="term" value="P:transcription initiation at RNA polymerase I promoter"/>
    <property type="evidence" value="ECO:0007669"/>
    <property type="project" value="InterPro"/>
</dbReference>
<feature type="compositionally biased region" description="Polar residues" evidence="2">
    <location>
        <begin position="331"/>
        <end position="340"/>
    </location>
</feature>
<feature type="region of interest" description="Disordered" evidence="2">
    <location>
        <begin position="671"/>
        <end position="726"/>
    </location>
</feature>
<dbReference type="Pfam" id="PF05327">
    <property type="entry name" value="RRN3"/>
    <property type="match status" value="1"/>
</dbReference>
<protein>
    <recommendedName>
        <fullName evidence="5">RNA polymerase I-specific transcription initiation factor RRN3</fullName>
    </recommendedName>
</protein>
<feature type="compositionally biased region" description="Acidic residues" evidence="2">
    <location>
        <begin position="316"/>
        <end position="328"/>
    </location>
</feature>
<dbReference type="InterPro" id="IPR007991">
    <property type="entry name" value="RNA_pol_I_trans_ini_fac_RRN3"/>
</dbReference>
<feature type="region of interest" description="Disordered" evidence="2">
    <location>
        <begin position="1"/>
        <end position="48"/>
    </location>
</feature>
<reference evidence="3" key="1">
    <citation type="submission" date="2021-10" db="EMBL/GenBank/DDBJ databases">
        <title>De novo Genome Assembly of Clathrus columnatus (Basidiomycota, Fungi) Using Illumina and Nanopore Sequence Data.</title>
        <authorList>
            <person name="Ogiso-Tanaka E."/>
            <person name="Itagaki H."/>
            <person name="Hosoya T."/>
            <person name="Hosaka K."/>
        </authorList>
    </citation>
    <scope>NUCLEOTIDE SEQUENCE</scope>
    <source>
        <strain evidence="3">MO-923</strain>
    </source>
</reference>
<evidence type="ECO:0000256" key="1">
    <source>
        <dbReference type="ARBA" id="ARBA00010098"/>
    </source>
</evidence>
<dbReference type="PANTHER" id="PTHR12790">
    <property type="entry name" value="TRANSCRIPTION INITIATION FACTOR IA RRN3"/>
    <property type="match status" value="1"/>
</dbReference>
<proteinExistence type="inferred from homology"/>